<dbReference type="GO" id="GO:0046872">
    <property type="term" value="F:metal ion binding"/>
    <property type="evidence" value="ECO:0007669"/>
    <property type="project" value="UniProtKB-KW"/>
</dbReference>
<dbReference type="PROSITE" id="PS00333">
    <property type="entry name" value="DNA_LIGASE_A2"/>
    <property type="match status" value="1"/>
</dbReference>
<dbReference type="InterPro" id="IPR036420">
    <property type="entry name" value="BRCT_dom_sf"/>
</dbReference>
<dbReference type="SUPFAM" id="SSF52113">
    <property type="entry name" value="BRCT domain"/>
    <property type="match status" value="1"/>
</dbReference>
<evidence type="ECO:0000256" key="6">
    <source>
        <dbReference type="ARBA" id="ARBA00022737"/>
    </source>
</evidence>
<evidence type="ECO:0000256" key="10">
    <source>
        <dbReference type="ARBA" id="ARBA00022842"/>
    </source>
</evidence>
<evidence type="ECO:0000256" key="9">
    <source>
        <dbReference type="ARBA" id="ARBA00022840"/>
    </source>
</evidence>
<dbReference type="SUPFAM" id="SSF50249">
    <property type="entry name" value="Nucleic acid-binding proteins"/>
    <property type="match status" value="1"/>
</dbReference>
<dbReference type="InterPro" id="IPR036599">
    <property type="entry name" value="DNA_ligase_N_sf"/>
</dbReference>
<keyword evidence="10" id="KW-0460">Magnesium</keyword>
<sequence length="993" mass="113642">MKDAAVDDDDDDYDDDDGDIDDPSAARRERSMDASGGPRYASARDAPFRALARACERVQRERGRKKANAARRYAALDAFHDVCLVSTRDGTRCDAFDAYRLLIPTLDKERETYRLKHDALAKCVVSAFDMARASEDAKTLEDWKQKGGGNFPQAVREVLERGHLQGREGDADVRELTIGEVNDTLDELAACESKHERAATLRKLFGKMDAVMVKWACAIILKETKLRMGDKAIMRHYHRDAEDLFDWTSDLRRVCEDLPRRDVRLKRADINVGEGLINPQLALRKNTADAIMKTLRGRQFIIETKFDGERIQLHKDGEIINYWTRNMNDFGPRGYDVMNGLFRHLPKRCILDGELLVWNKLRETWHPFGAIKTLIKAANLRKSKDEVFPLSNDTDDRDDGDDIAGYDPKSSKYEWYQEYMKKLTYGDLELVYVPFDILYIGDESVRHLQLVERHAKLREHVHPVSAMCGNIKARILLATPDCEFSKIGSTKQDIERALLEAIEAGDEGLVIKDLNSEWIPGDRSGNWMKIKPDYCKSEDLDVLLIGGYYGAGELRGGKISQFLVGIIESTNDPTSAHGIKIMSFCKVGTGISATELDDLRNRLGDYMHREKPREMDYNVTDAYSERPDVWIWPPQRSVVVRVKGDIRCIRSMTYATGYSLRFPRVTGIRYDKTWSDILTNAELKQIIEEDRPNIAMDMGEGHMNSRKRTRAAALTTLLPAHLMPVDVSGVVPESEVFKSLQIHIVNCESREQKQELFKAIIARGGRTSEMWHSDVTHSVAANRDGAKFIAASHHGDVYTIDWLKQCIQQNRIVTPRPRHRLNLATSTWYGSNIMDRYGDDHAIPCNEEDIRALLHQVGDQAKRWETSEVPAMVELTREYPNLLKSMKYCTFSECVFEIDDSCDVQHNEWMSESEHFRLMLHEERFNVELRLRLFGGTMAPEGRSGTHIVRMNDDSVREEYLDDGRVLVSNGWVTKRTRKQSPRMSPNLDIRSF</sequence>
<comment type="cofactor">
    <cofactor evidence="1">
        <name>Mg(2+)</name>
        <dbReference type="ChEBI" id="CHEBI:18420"/>
    </cofactor>
</comment>
<dbReference type="InterPro" id="IPR012310">
    <property type="entry name" value="DNA_ligase_ATP-dep_cent"/>
</dbReference>
<keyword evidence="20" id="KW-1185">Reference proteome</keyword>
<reference evidence="20" key="1">
    <citation type="journal article" date="2006" name="Proc. Natl. Acad. Sci. U.S.A.">
        <title>Genome analysis of the smallest free-living eukaryote Ostreococcus tauri unveils many unique features.</title>
        <authorList>
            <person name="Derelle E."/>
            <person name="Ferraz C."/>
            <person name="Rombauts S."/>
            <person name="Rouze P."/>
            <person name="Worden A.Z."/>
            <person name="Robbens S."/>
            <person name="Partensky F."/>
            <person name="Degroeve S."/>
            <person name="Echeynie S."/>
            <person name="Cooke R."/>
            <person name="Saeys Y."/>
            <person name="Wuyts J."/>
            <person name="Jabbari K."/>
            <person name="Bowler C."/>
            <person name="Panaud O."/>
            <person name="Piegu B."/>
            <person name="Ball S.G."/>
            <person name="Ral J.-P."/>
            <person name="Bouget F.-Y."/>
            <person name="Piganeau G."/>
            <person name="De Baets B."/>
            <person name="Picard A."/>
            <person name="Delseny M."/>
            <person name="Demaille J."/>
            <person name="Van de Peer Y."/>
            <person name="Moreau H."/>
        </authorList>
    </citation>
    <scope>NUCLEOTIDE SEQUENCE [LARGE SCALE GENOMIC DNA]</scope>
    <source>
        <strain evidence="20">OTTH 0595 / CCAP 157/2 / RCC745</strain>
    </source>
</reference>
<reference evidence="19 20" key="2">
    <citation type="journal article" date="2014" name="BMC Genomics">
        <title>An improved genome of the model marine alga Ostreococcus tauri unfolds by assessing Illumina de novo assemblies.</title>
        <authorList>
            <person name="Blanc-Mathieu R."/>
            <person name="Verhelst B."/>
            <person name="Derelle E."/>
            <person name="Rombauts S."/>
            <person name="Bouget F.Y."/>
            <person name="Carre I."/>
            <person name="Chateau A."/>
            <person name="Eyre-Walker A."/>
            <person name="Grimsley N."/>
            <person name="Moreau H."/>
            <person name="Piegu B."/>
            <person name="Rivals E."/>
            <person name="Schackwitz W."/>
            <person name="Van de Peer Y."/>
            <person name="Piganeau G."/>
        </authorList>
    </citation>
    <scope>NUCLEOTIDE SEQUENCE [LARGE SCALE GENOMIC DNA]</scope>
    <source>
        <strain evidence="20">OTTH 0595 / CCAP 157/2 / RCC745</strain>
    </source>
</reference>
<dbReference type="FunCoup" id="A0A090MA71">
    <property type="interactions" value="1532"/>
</dbReference>
<evidence type="ECO:0000313" key="19">
    <source>
        <dbReference type="EMBL" id="CEF99627.1"/>
    </source>
</evidence>
<feature type="compositionally biased region" description="Acidic residues" evidence="16">
    <location>
        <begin position="1"/>
        <end position="22"/>
    </location>
</feature>
<dbReference type="RefSeq" id="XP_003081974.2">
    <property type="nucleotide sequence ID" value="XM_003081926.2"/>
</dbReference>
<evidence type="ECO:0000256" key="16">
    <source>
        <dbReference type="SAM" id="MobiDB-lite"/>
    </source>
</evidence>
<dbReference type="SUPFAM" id="SSF56091">
    <property type="entry name" value="DNA ligase/mRNA capping enzyme, catalytic domain"/>
    <property type="match status" value="1"/>
</dbReference>
<dbReference type="Pfam" id="PF04675">
    <property type="entry name" value="DNA_ligase_A_N"/>
    <property type="match status" value="1"/>
</dbReference>
<dbReference type="GO" id="GO:0003910">
    <property type="term" value="F:DNA ligase (ATP) activity"/>
    <property type="evidence" value="ECO:0007669"/>
    <property type="project" value="InterPro"/>
</dbReference>
<dbReference type="PANTHER" id="PTHR45997:SF1">
    <property type="entry name" value="DNA LIGASE 4"/>
    <property type="match status" value="1"/>
</dbReference>
<dbReference type="Gene3D" id="3.40.50.10190">
    <property type="entry name" value="BRCT domain"/>
    <property type="match status" value="1"/>
</dbReference>
<comment type="similarity">
    <text evidence="3">Belongs to the ATP-dependent DNA ligase family.</text>
</comment>
<evidence type="ECO:0000256" key="14">
    <source>
        <dbReference type="ARBA" id="ARBA00030676"/>
    </source>
</evidence>
<dbReference type="Gene3D" id="3.30.470.30">
    <property type="entry name" value="DNA ligase/mRNA capping enzyme"/>
    <property type="match status" value="2"/>
</dbReference>
<dbReference type="InterPro" id="IPR001357">
    <property type="entry name" value="BRCT_dom"/>
</dbReference>
<dbReference type="Pfam" id="PF01068">
    <property type="entry name" value="DNA_ligase_A_M"/>
    <property type="match status" value="1"/>
</dbReference>
<evidence type="ECO:0000256" key="5">
    <source>
        <dbReference type="ARBA" id="ARBA00022723"/>
    </source>
</evidence>
<evidence type="ECO:0000256" key="15">
    <source>
        <dbReference type="ARBA" id="ARBA00031942"/>
    </source>
</evidence>
<dbReference type="Pfam" id="PF04679">
    <property type="entry name" value="DNA_ligase_A_C"/>
    <property type="match status" value="1"/>
</dbReference>
<dbReference type="GO" id="GO:0006310">
    <property type="term" value="P:DNA recombination"/>
    <property type="evidence" value="ECO:0007669"/>
    <property type="project" value="UniProtKB-KW"/>
</dbReference>
<dbReference type="InterPro" id="IPR016059">
    <property type="entry name" value="DNA_ligase_ATP-dep_CS"/>
</dbReference>
<keyword evidence="6" id="KW-0677">Repeat</keyword>
<dbReference type="InParanoid" id="A0A090MA71"/>
<dbReference type="InterPro" id="IPR044125">
    <property type="entry name" value="Adenylation_DNA_ligase_IV"/>
</dbReference>
<protein>
    <recommendedName>
        <fullName evidence="15">DNA ligase IV</fullName>
    </recommendedName>
    <alternativeName>
        <fullName evidence="14">Polydeoxyribonucleotide synthase [ATP] 4</fullName>
    </alternativeName>
</protein>
<dbReference type="Pfam" id="PF00533">
    <property type="entry name" value="BRCT"/>
    <property type="match status" value="1"/>
</dbReference>
<keyword evidence="5" id="KW-0479">Metal-binding</keyword>
<dbReference type="InterPro" id="IPR012309">
    <property type="entry name" value="DNA_ligase_ATP-dep_C"/>
</dbReference>
<dbReference type="CDD" id="cd07903">
    <property type="entry name" value="Adenylation_DNA_ligase_IV"/>
    <property type="match status" value="1"/>
</dbReference>
<evidence type="ECO:0000256" key="7">
    <source>
        <dbReference type="ARBA" id="ARBA00022741"/>
    </source>
</evidence>
<evidence type="ECO:0000256" key="2">
    <source>
        <dbReference type="ARBA" id="ARBA00004123"/>
    </source>
</evidence>
<dbReference type="GeneID" id="9832415"/>
<organism evidence="19 20">
    <name type="scientific">Ostreococcus tauri</name>
    <name type="common">Marine green alga</name>
    <dbReference type="NCBI Taxonomy" id="70448"/>
    <lineage>
        <taxon>Eukaryota</taxon>
        <taxon>Viridiplantae</taxon>
        <taxon>Chlorophyta</taxon>
        <taxon>Mamiellophyceae</taxon>
        <taxon>Mamiellales</taxon>
        <taxon>Bathycoccaceae</taxon>
        <taxon>Ostreococcus</taxon>
    </lineage>
</organism>
<comment type="caution">
    <text evidence="19">The sequence shown here is derived from an EMBL/GenBank/DDBJ whole genome shotgun (WGS) entry which is preliminary data.</text>
</comment>
<feature type="domain" description="BRCT" evidence="18">
    <location>
        <begin position="732"/>
        <end position="820"/>
    </location>
</feature>
<dbReference type="EMBL" id="CAID01000011">
    <property type="protein sequence ID" value="CEF99627.1"/>
    <property type="molecule type" value="Genomic_DNA"/>
</dbReference>
<dbReference type="KEGG" id="ota:OT_ostta11g01600"/>
<dbReference type="PROSITE" id="PS50172">
    <property type="entry name" value="BRCT"/>
    <property type="match status" value="1"/>
</dbReference>
<evidence type="ECO:0000256" key="13">
    <source>
        <dbReference type="ARBA" id="ARBA00023242"/>
    </source>
</evidence>
<proteinExistence type="inferred from homology"/>
<feature type="region of interest" description="Disordered" evidence="16">
    <location>
        <begin position="1"/>
        <end position="42"/>
    </location>
</feature>
<gene>
    <name evidence="19" type="ORF">OT_ostta11g01600</name>
</gene>
<dbReference type="InterPro" id="IPR012340">
    <property type="entry name" value="NA-bd_OB-fold"/>
</dbReference>
<dbReference type="PROSITE" id="PS50160">
    <property type="entry name" value="DNA_LIGASE_A3"/>
    <property type="match status" value="1"/>
</dbReference>
<name>A0A090MA71_OSTTA</name>
<dbReference type="CDD" id="cd07968">
    <property type="entry name" value="OBF_DNA_ligase_IV"/>
    <property type="match status" value="1"/>
</dbReference>
<dbReference type="Proteomes" id="UP000009170">
    <property type="component" value="Unassembled WGS sequence"/>
</dbReference>
<dbReference type="OrthoDB" id="151490at2759"/>
<dbReference type="GO" id="GO:0005524">
    <property type="term" value="F:ATP binding"/>
    <property type="evidence" value="ECO:0007669"/>
    <property type="project" value="UniProtKB-KW"/>
</dbReference>
<evidence type="ECO:0000313" key="20">
    <source>
        <dbReference type="Proteomes" id="UP000009170"/>
    </source>
</evidence>
<dbReference type="PROSITE" id="PS00697">
    <property type="entry name" value="DNA_LIGASE_A1"/>
    <property type="match status" value="1"/>
</dbReference>
<feature type="domain" description="ATP-dependent DNA ligase family profile" evidence="17">
    <location>
        <begin position="423"/>
        <end position="568"/>
    </location>
</feature>
<dbReference type="InterPro" id="IPR012308">
    <property type="entry name" value="DNA_ligase_ATP-dep_N"/>
</dbReference>
<keyword evidence="11" id="KW-0233">DNA recombination</keyword>
<dbReference type="InterPro" id="IPR029710">
    <property type="entry name" value="LIG4"/>
</dbReference>
<dbReference type="GO" id="GO:0003677">
    <property type="term" value="F:DNA binding"/>
    <property type="evidence" value="ECO:0007669"/>
    <property type="project" value="InterPro"/>
</dbReference>
<dbReference type="SMART" id="SM00292">
    <property type="entry name" value="BRCT"/>
    <property type="match status" value="1"/>
</dbReference>
<keyword evidence="4 19" id="KW-0436">Ligase</keyword>
<evidence type="ECO:0000256" key="1">
    <source>
        <dbReference type="ARBA" id="ARBA00001946"/>
    </source>
</evidence>
<evidence type="ECO:0000256" key="4">
    <source>
        <dbReference type="ARBA" id="ARBA00022598"/>
    </source>
</evidence>
<dbReference type="GO" id="GO:0032807">
    <property type="term" value="C:DNA ligase IV complex"/>
    <property type="evidence" value="ECO:0007669"/>
    <property type="project" value="TreeGrafter"/>
</dbReference>
<comment type="subcellular location">
    <subcellularLocation>
        <location evidence="2">Nucleus</location>
    </subcellularLocation>
</comment>
<evidence type="ECO:0000256" key="12">
    <source>
        <dbReference type="ARBA" id="ARBA00023204"/>
    </source>
</evidence>
<keyword evidence="12" id="KW-0234">DNA repair</keyword>
<keyword evidence="7" id="KW-0547">Nucleotide-binding</keyword>
<keyword evidence="9" id="KW-0067">ATP-binding</keyword>
<dbReference type="GO" id="GO:0006303">
    <property type="term" value="P:double-strand break repair via nonhomologous end joining"/>
    <property type="evidence" value="ECO:0007669"/>
    <property type="project" value="TreeGrafter"/>
</dbReference>
<evidence type="ECO:0000256" key="8">
    <source>
        <dbReference type="ARBA" id="ARBA00022763"/>
    </source>
</evidence>
<evidence type="ECO:0000256" key="11">
    <source>
        <dbReference type="ARBA" id="ARBA00023172"/>
    </source>
</evidence>
<evidence type="ECO:0000259" key="17">
    <source>
        <dbReference type="PROSITE" id="PS50160"/>
    </source>
</evidence>
<keyword evidence="8" id="KW-0227">DNA damage</keyword>
<dbReference type="PANTHER" id="PTHR45997">
    <property type="entry name" value="DNA LIGASE 4"/>
    <property type="match status" value="1"/>
</dbReference>
<dbReference type="Gene3D" id="1.10.3260.10">
    <property type="entry name" value="DNA ligase, ATP-dependent, N-terminal domain"/>
    <property type="match status" value="1"/>
</dbReference>
<dbReference type="GO" id="GO:0006297">
    <property type="term" value="P:nucleotide-excision repair, DNA gap filling"/>
    <property type="evidence" value="ECO:0007669"/>
    <property type="project" value="TreeGrafter"/>
</dbReference>
<evidence type="ECO:0000259" key="18">
    <source>
        <dbReference type="PROSITE" id="PS50172"/>
    </source>
</evidence>
<keyword evidence="13" id="KW-0539">Nucleus</keyword>
<accession>A0A090MA71</accession>
<evidence type="ECO:0000256" key="3">
    <source>
        <dbReference type="ARBA" id="ARBA00007572"/>
    </source>
</evidence>
<dbReference type="STRING" id="70448.A0A090MA71"/>
<dbReference type="Gene3D" id="2.40.50.140">
    <property type="entry name" value="Nucleic acid-binding proteins"/>
    <property type="match status" value="1"/>
</dbReference>
<dbReference type="AlphaFoldDB" id="A0A090MA71"/>